<comment type="caution">
    <text evidence="1">The sequence shown here is derived from an EMBL/GenBank/DDBJ whole genome shotgun (WGS) entry which is preliminary data.</text>
</comment>
<reference evidence="1 2" key="1">
    <citation type="journal article" date="2014" name="Agronomy (Basel)">
        <title>A Draft Genome Sequence for Ensete ventricosum, the Drought-Tolerant Tree Against Hunger.</title>
        <authorList>
            <person name="Harrison J."/>
            <person name="Moore K.A."/>
            <person name="Paszkiewicz K."/>
            <person name="Jones T."/>
            <person name="Grant M."/>
            <person name="Ambacheew D."/>
            <person name="Muzemil S."/>
            <person name="Studholme D.J."/>
        </authorList>
    </citation>
    <scope>NUCLEOTIDE SEQUENCE [LARGE SCALE GENOMIC DNA]</scope>
</reference>
<proteinExistence type="predicted"/>
<organism evidence="1 2">
    <name type="scientific">Ensete ventricosum</name>
    <name type="common">Abyssinian banana</name>
    <name type="synonym">Musa ensete</name>
    <dbReference type="NCBI Taxonomy" id="4639"/>
    <lineage>
        <taxon>Eukaryota</taxon>
        <taxon>Viridiplantae</taxon>
        <taxon>Streptophyta</taxon>
        <taxon>Embryophyta</taxon>
        <taxon>Tracheophyta</taxon>
        <taxon>Spermatophyta</taxon>
        <taxon>Magnoliopsida</taxon>
        <taxon>Liliopsida</taxon>
        <taxon>Zingiberales</taxon>
        <taxon>Musaceae</taxon>
        <taxon>Ensete</taxon>
    </lineage>
</organism>
<dbReference type="Proteomes" id="UP000287651">
    <property type="component" value="Unassembled WGS sequence"/>
</dbReference>
<evidence type="ECO:0000313" key="1">
    <source>
        <dbReference type="EMBL" id="RRT81944.1"/>
    </source>
</evidence>
<evidence type="ECO:0000313" key="2">
    <source>
        <dbReference type="Proteomes" id="UP000287651"/>
    </source>
</evidence>
<name>A0A427B092_ENSVE</name>
<dbReference type="EMBL" id="AMZH03000793">
    <property type="protein sequence ID" value="RRT81944.1"/>
    <property type="molecule type" value="Genomic_DNA"/>
</dbReference>
<gene>
    <name evidence="1" type="ORF">B296_00012535</name>
</gene>
<accession>A0A427B092</accession>
<feature type="non-terminal residue" evidence="1">
    <location>
        <position position="1"/>
    </location>
</feature>
<dbReference type="AlphaFoldDB" id="A0A427B092"/>
<protein>
    <submittedName>
        <fullName evidence="1">Uncharacterized protein</fullName>
    </submittedName>
</protein>
<sequence>LDGKSRPVSAHLVAHIFRCRGRRYKLHPKYSTMKRRHESTPLPLESSKFKYVPLPSTSCPSHLCLEKRLSFSMLICYLDSLLIQAKISERALELLALPNDGVPRLLLDIGEFKFYINGVLQNLFVFHYLSLSTWLFHSDVALEREAEGDLLLADMGQGGTYQSDKIPVHGSLLPGGTVRLPARERGNEAMPHLLAGE</sequence>